<proteinExistence type="inferred from homology"/>
<comment type="subcellular location">
    <subcellularLocation>
        <location evidence="1">Cell outer membrane</location>
    </subcellularLocation>
</comment>
<dbReference type="InterPro" id="IPR033985">
    <property type="entry name" value="SusD-like_N"/>
</dbReference>
<feature type="domain" description="SusD-like N-terminal" evidence="7">
    <location>
        <begin position="83"/>
        <end position="218"/>
    </location>
</feature>
<evidence type="ECO:0000259" key="7">
    <source>
        <dbReference type="Pfam" id="PF14322"/>
    </source>
</evidence>
<dbReference type="CDD" id="cd08977">
    <property type="entry name" value="SusD"/>
    <property type="match status" value="1"/>
</dbReference>
<dbReference type="AlphaFoldDB" id="A0A4U0NEF4"/>
<dbReference type="OrthoDB" id="5694214at2"/>
<evidence type="ECO:0000313" key="8">
    <source>
        <dbReference type="EMBL" id="TJZ52447.1"/>
    </source>
</evidence>
<gene>
    <name evidence="8" type="ORF">FAZ15_18790</name>
</gene>
<evidence type="ECO:0000256" key="2">
    <source>
        <dbReference type="ARBA" id="ARBA00006275"/>
    </source>
</evidence>
<reference evidence="8 9" key="1">
    <citation type="submission" date="2019-04" db="EMBL/GenBank/DDBJ databases">
        <title>Sphingobacterium olei sp. nov., isolated from oil-contaminated soil.</title>
        <authorList>
            <person name="Liu B."/>
        </authorList>
    </citation>
    <scope>NUCLEOTIDE SEQUENCE [LARGE SCALE GENOMIC DNA]</scope>
    <source>
        <strain evidence="8 9">HAL-9</strain>
    </source>
</reference>
<evidence type="ECO:0000259" key="6">
    <source>
        <dbReference type="Pfam" id="PF07980"/>
    </source>
</evidence>
<comment type="similarity">
    <text evidence="2">Belongs to the SusD family.</text>
</comment>
<dbReference type="RefSeq" id="WP_136902859.1">
    <property type="nucleotide sequence ID" value="NZ_SUME01000009.1"/>
</dbReference>
<evidence type="ECO:0000256" key="4">
    <source>
        <dbReference type="ARBA" id="ARBA00023136"/>
    </source>
</evidence>
<dbReference type="SUPFAM" id="SSF48452">
    <property type="entry name" value="TPR-like"/>
    <property type="match status" value="1"/>
</dbReference>
<dbReference type="PROSITE" id="PS51257">
    <property type="entry name" value="PROKAR_LIPOPROTEIN"/>
    <property type="match status" value="1"/>
</dbReference>
<feature type="domain" description="RagB/SusD" evidence="6">
    <location>
        <begin position="338"/>
        <end position="451"/>
    </location>
</feature>
<dbReference type="Gene3D" id="1.25.40.390">
    <property type="match status" value="1"/>
</dbReference>
<dbReference type="GO" id="GO:0009279">
    <property type="term" value="C:cell outer membrane"/>
    <property type="evidence" value="ECO:0007669"/>
    <property type="project" value="UniProtKB-SubCell"/>
</dbReference>
<sequence length="486" mass="54503">MKKIGLLAIVGLGVWLTACQNMLEEVPMDFVSRNNYYRNAADAQGALNGAYSSVGKEFYGIDNFILSELHSDLVLGRGSQAPISNMDQLLDQQNIGRTANHWFRLYQSINRANAVLANVPSINDISESARTRILAESHFLRALAYFELVRGWGAVPIKTAESTDLSDLESPRRPENEVYDLIIADAEAAEIGLLPTVGQETGQASQSAAKMLLAHVYLTIGDWEAAAAKAEEVITNGQYKLVAVQEPDDFYDIFASNTSSEDIMSVHHSDISQSEITNFLHMGNNLPYNYSSTGFFAWLPNAKSMIGEEWDDDDLRKPFNLYTEIQNAAGQWVPLPTTTPVLFKKFITDNSGLRTYSVPIYRYAETLLFYAEAACRAENGPSALALERLNMIRRRAYGYNPDVASPVDYPSGMQEEDFIDTIMQERAYEFLIERRRWWDLKRIGKAKEAFAAIGKTLIDERLLYPIPENEINNNPAIGQENQNPGY</sequence>
<evidence type="ECO:0000256" key="1">
    <source>
        <dbReference type="ARBA" id="ARBA00004442"/>
    </source>
</evidence>
<protein>
    <submittedName>
        <fullName evidence="8">RagB/SusD family nutrient uptake outer membrane protein</fullName>
    </submittedName>
</protein>
<dbReference type="InterPro" id="IPR012944">
    <property type="entry name" value="SusD_RagB_dom"/>
</dbReference>
<dbReference type="Proteomes" id="UP000306808">
    <property type="component" value="Unassembled WGS sequence"/>
</dbReference>
<dbReference type="EMBL" id="SUME01000009">
    <property type="protein sequence ID" value="TJZ52447.1"/>
    <property type="molecule type" value="Genomic_DNA"/>
</dbReference>
<name>A0A4U0NEF4_9SPHI</name>
<evidence type="ECO:0000256" key="5">
    <source>
        <dbReference type="ARBA" id="ARBA00023237"/>
    </source>
</evidence>
<keyword evidence="3" id="KW-0732">Signal</keyword>
<dbReference type="Pfam" id="PF14322">
    <property type="entry name" value="SusD-like_3"/>
    <property type="match status" value="1"/>
</dbReference>
<keyword evidence="9" id="KW-1185">Reference proteome</keyword>
<evidence type="ECO:0000313" key="9">
    <source>
        <dbReference type="Proteomes" id="UP000306808"/>
    </source>
</evidence>
<dbReference type="Pfam" id="PF07980">
    <property type="entry name" value="SusD_RagB"/>
    <property type="match status" value="1"/>
</dbReference>
<keyword evidence="5" id="KW-0998">Cell outer membrane</keyword>
<keyword evidence="4" id="KW-0472">Membrane</keyword>
<comment type="caution">
    <text evidence="8">The sequence shown here is derived from an EMBL/GenBank/DDBJ whole genome shotgun (WGS) entry which is preliminary data.</text>
</comment>
<evidence type="ECO:0000256" key="3">
    <source>
        <dbReference type="ARBA" id="ARBA00022729"/>
    </source>
</evidence>
<dbReference type="InterPro" id="IPR011990">
    <property type="entry name" value="TPR-like_helical_dom_sf"/>
</dbReference>
<organism evidence="8 9">
    <name type="scientific">Sphingobacterium olei</name>
    <dbReference type="NCBI Taxonomy" id="2571155"/>
    <lineage>
        <taxon>Bacteria</taxon>
        <taxon>Pseudomonadati</taxon>
        <taxon>Bacteroidota</taxon>
        <taxon>Sphingobacteriia</taxon>
        <taxon>Sphingobacteriales</taxon>
        <taxon>Sphingobacteriaceae</taxon>
        <taxon>Sphingobacterium</taxon>
    </lineage>
</organism>
<accession>A0A4U0NEF4</accession>